<evidence type="ECO:0000256" key="1">
    <source>
        <dbReference type="ARBA" id="ARBA00008857"/>
    </source>
</evidence>
<name>A0A1G9QG17_9FIRM</name>
<feature type="domain" description="Tyr recombinase" evidence="5">
    <location>
        <begin position="164"/>
        <end position="387"/>
    </location>
</feature>
<dbReference type="Pfam" id="PF13102">
    <property type="entry name" value="Phage_int_SAM_5"/>
    <property type="match status" value="1"/>
</dbReference>
<evidence type="ECO:0000313" key="7">
    <source>
        <dbReference type="EMBL" id="SDM09820.1"/>
    </source>
</evidence>
<organism evidence="7 8">
    <name type="scientific">Megasphaera paucivorans</name>
    <dbReference type="NCBI Taxonomy" id="349095"/>
    <lineage>
        <taxon>Bacteria</taxon>
        <taxon>Bacillati</taxon>
        <taxon>Bacillota</taxon>
        <taxon>Negativicutes</taxon>
        <taxon>Veillonellales</taxon>
        <taxon>Veillonellaceae</taxon>
        <taxon>Megasphaera</taxon>
    </lineage>
</organism>
<dbReference type="InterPro" id="IPR013762">
    <property type="entry name" value="Integrase-like_cat_sf"/>
</dbReference>
<dbReference type="Proteomes" id="UP000199309">
    <property type="component" value="Unassembled WGS sequence"/>
</dbReference>
<reference evidence="7 8" key="1">
    <citation type="submission" date="2016-10" db="EMBL/GenBank/DDBJ databases">
        <authorList>
            <person name="de Groot N.N."/>
        </authorList>
    </citation>
    <scope>NUCLEOTIDE SEQUENCE [LARGE SCALE GENOMIC DNA]</scope>
    <source>
        <strain evidence="7 8">DSM 16981</strain>
    </source>
</reference>
<dbReference type="InterPro" id="IPR010998">
    <property type="entry name" value="Integrase_recombinase_N"/>
</dbReference>
<dbReference type="AlphaFoldDB" id="A0A1G9QG17"/>
<evidence type="ECO:0000259" key="6">
    <source>
        <dbReference type="PROSITE" id="PS51900"/>
    </source>
</evidence>
<dbReference type="Pfam" id="PF00589">
    <property type="entry name" value="Phage_integrase"/>
    <property type="match status" value="1"/>
</dbReference>
<dbReference type="PROSITE" id="PS51898">
    <property type="entry name" value="TYR_RECOMBINASE"/>
    <property type="match status" value="1"/>
</dbReference>
<sequence length="411" mass="47273">MITQKSGKYYVIINYKSISGKWKKKWYQAGTGIREAERLEHRLIVARDSGESILDRNTAPTIHEFLDQWLDTSIKPPSHALGTYENYKYCCTKINKYIGNVRIDNLKAFALTKMYKKMMNDGLSASSVRIIYRVLRTALNKAVKWDIIFKNPVLSSDAPKNTESPAQAYDQNQAILLLRQSEKMGILYNLIISLGMLCGLRGSESCGLRWQDYDKNAEKLFIRHNLCRRDMTGFDTTAYEYCEKAGKSWHVLDTVKTKASENTIKLPEYVCELLDKRKLQYETYHLKLGQAYHDDNFILSNDIGIPYDVHYIYFVVHKVINTYNNAHPDDLLPVIRAHDLRHTAATLLLESNIDIKYVSRQLRHSSTTITQNLYQHVTDRMASITADAMEKIARPEKKDANLSTAVSTANH</sequence>
<dbReference type="InterPro" id="IPR011010">
    <property type="entry name" value="DNA_brk_join_enz"/>
</dbReference>
<dbReference type="GO" id="GO:0015074">
    <property type="term" value="P:DNA integration"/>
    <property type="evidence" value="ECO:0007669"/>
    <property type="project" value="InterPro"/>
</dbReference>
<proteinExistence type="inferred from homology"/>
<keyword evidence="3" id="KW-0233">DNA recombination</keyword>
<keyword evidence="8" id="KW-1185">Reference proteome</keyword>
<evidence type="ECO:0000256" key="3">
    <source>
        <dbReference type="ARBA" id="ARBA00023172"/>
    </source>
</evidence>
<dbReference type="InterPro" id="IPR050090">
    <property type="entry name" value="Tyrosine_recombinase_XerCD"/>
</dbReference>
<dbReference type="Gene3D" id="1.10.443.10">
    <property type="entry name" value="Intergrase catalytic core"/>
    <property type="match status" value="1"/>
</dbReference>
<keyword evidence="2 4" id="KW-0238">DNA-binding</keyword>
<evidence type="ECO:0000259" key="5">
    <source>
        <dbReference type="PROSITE" id="PS51898"/>
    </source>
</evidence>
<protein>
    <submittedName>
        <fullName evidence="7">Site-specific recombinase XerD</fullName>
    </submittedName>
</protein>
<dbReference type="SUPFAM" id="SSF56349">
    <property type="entry name" value="DNA breaking-rejoining enzymes"/>
    <property type="match status" value="1"/>
</dbReference>
<gene>
    <name evidence="7" type="ORF">SAMN05660299_00223</name>
</gene>
<dbReference type="PANTHER" id="PTHR30349:SF41">
    <property type="entry name" value="INTEGRASE_RECOMBINASE PROTEIN MJ0367-RELATED"/>
    <property type="match status" value="1"/>
</dbReference>
<dbReference type="GO" id="GO:0006310">
    <property type="term" value="P:DNA recombination"/>
    <property type="evidence" value="ECO:0007669"/>
    <property type="project" value="UniProtKB-KW"/>
</dbReference>
<dbReference type="PROSITE" id="PS51900">
    <property type="entry name" value="CB"/>
    <property type="match status" value="1"/>
</dbReference>
<dbReference type="EMBL" id="FNHQ01000001">
    <property type="protein sequence ID" value="SDM09820.1"/>
    <property type="molecule type" value="Genomic_DNA"/>
</dbReference>
<comment type="similarity">
    <text evidence="1">Belongs to the 'phage' integrase family.</text>
</comment>
<dbReference type="InterPro" id="IPR025269">
    <property type="entry name" value="SAM-like_dom"/>
</dbReference>
<dbReference type="Gene3D" id="1.10.150.130">
    <property type="match status" value="1"/>
</dbReference>
<feature type="domain" description="Core-binding (CB)" evidence="6">
    <location>
        <begin position="60"/>
        <end position="143"/>
    </location>
</feature>
<evidence type="ECO:0000256" key="2">
    <source>
        <dbReference type="ARBA" id="ARBA00023125"/>
    </source>
</evidence>
<dbReference type="OrthoDB" id="9785687at2"/>
<dbReference type="InterPro" id="IPR002104">
    <property type="entry name" value="Integrase_catalytic"/>
</dbReference>
<accession>A0A1G9QG17</accession>
<dbReference type="RefSeq" id="WP_091647420.1">
    <property type="nucleotide sequence ID" value="NZ_FNHQ01000001.1"/>
</dbReference>
<evidence type="ECO:0000256" key="4">
    <source>
        <dbReference type="PROSITE-ProRule" id="PRU01248"/>
    </source>
</evidence>
<dbReference type="CDD" id="cd01189">
    <property type="entry name" value="INT_ICEBs1_C_like"/>
    <property type="match status" value="1"/>
</dbReference>
<dbReference type="STRING" id="349095.SAMN05660299_00223"/>
<dbReference type="GO" id="GO:0003677">
    <property type="term" value="F:DNA binding"/>
    <property type="evidence" value="ECO:0007669"/>
    <property type="project" value="UniProtKB-UniRule"/>
</dbReference>
<evidence type="ECO:0000313" key="8">
    <source>
        <dbReference type="Proteomes" id="UP000199309"/>
    </source>
</evidence>
<dbReference type="InterPro" id="IPR044068">
    <property type="entry name" value="CB"/>
</dbReference>
<dbReference type="PANTHER" id="PTHR30349">
    <property type="entry name" value="PHAGE INTEGRASE-RELATED"/>
    <property type="match status" value="1"/>
</dbReference>